<reference evidence="1" key="1">
    <citation type="submission" date="2018-10" db="EMBL/GenBank/DDBJ databases">
        <authorList>
            <person name="Gruber-Vodicka H."/>
            <person name="Jaeckle O."/>
        </authorList>
    </citation>
    <scope>NUCLEOTIDE SEQUENCE</scope>
</reference>
<sequence>MVQVLYGFVQTHRNGTRDRGKTNHYILRVDLSAFAPAAHTLDVYTRQPERAIPGFELDLRLFVDRAAH</sequence>
<accession>A0A484H862</accession>
<organism evidence="1">
    <name type="scientific">invertebrate metagenome</name>
    <dbReference type="NCBI Taxonomy" id="1711999"/>
    <lineage>
        <taxon>unclassified sequences</taxon>
        <taxon>metagenomes</taxon>
        <taxon>organismal metagenomes</taxon>
    </lineage>
</organism>
<gene>
    <name evidence="1" type="ORF">RIEGSTA812A_PEG_366</name>
</gene>
<name>A0A484H862_9ZZZZ</name>
<evidence type="ECO:0000313" key="1">
    <source>
        <dbReference type="EMBL" id="VBB68893.1"/>
    </source>
</evidence>
<dbReference type="AlphaFoldDB" id="A0A484H862"/>
<dbReference type="EMBL" id="LR026963">
    <property type="protein sequence ID" value="VBB68893.1"/>
    <property type="molecule type" value="Genomic_DNA"/>
</dbReference>
<proteinExistence type="predicted"/>
<protein>
    <submittedName>
        <fullName evidence="1">Uncharacterized protein</fullName>
    </submittedName>
</protein>